<evidence type="ECO:0000313" key="2">
    <source>
        <dbReference type="EMBL" id="CDW82629.1"/>
    </source>
</evidence>
<feature type="region of interest" description="Disordered" evidence="1">
    <location>
        <begin position="561"/>
        <end position="592"/>
    </location>
</feature>
<feature type="compositionally biased region" description="Acidic residues" evidence="1">
    <location>
        <begin position="731"/>
        <end position="741"/>
    </location>
</feature>
<feature type="region of interest" description="Disordered" evidence="1">
    <location>
        <begin position="632"/>
        <end position="673"/>
    </location>
</feature>
<feature type="region of interest" description="Disordered" evidence="1">
    <location>
        <begin position="506"/>
        <end position="533"/>
    </location>
</feature>
<protein>
    <submittedName>
        <fullName evidence="2">Uncharacterized protein</fullName>
    </submittedName>
</protein>
<gene>
    <name evidence="2" type="primary">Contig12143.g12979</name>
    <name evidence="2" type="ORF">STYLEM_11662</name>
</gene>
<feature type="compositionally biased region" description="Low complexity" evidence="1">
    <location>
        <begin position="912"/>
        <end position="924"/>
    </location>
</feature>
<accession>A0A078AKB1</accession>
<dbReference type="EMBL" id="CCKQ01011090">
    <property type="protein sequence ID" value="CDW82629.1"/>
    <property type="molecule type" value="Genomic_DNA"/>
</dbReference>
<feature type="compositionally biased region" description="Acidic residues" evidence="1">
    <location>
        <begin position="930"/>
        <end position="951"/>
    </location>
</feature>
<feature type="compositionally biased region" description="Acidic residues" evidence="1">
    <location>
        <begin position="566"/>
        <end position="577"/>
    </location>
</feature>
<reference evidence="2 3" key="1">
    <citation type="submission" date="2014-06" db="EMBL/GenBank/DDBJ databases">
        <authorList>
            <person name="Swart Estienne"/>
        </authorList>
    </citation>
    <scope>NUCLEOTIDE SEQUENCE [LARGE SCALE GENOMIC DNA]</scope>
    <source>
        <strain evidence="2 3">130c</strain>
    </source>
</reference>
<feature type="region of interest" description="Disordered" evidence="1">
    <location>
        <begin position="726"/>
        <end position="752"/>
    </location>
</feature>
<keyword evidence="3" id="KW-1185">Reference proteome</keyword>
<feature type="compositionally biased region" description="Polar residues" evidence="1">
    <location>
        <begin position="647"/>
        <end position="666"/>
    </location>
</feature>
<dbReference type="InParanoid" id="A0A078AKB1"/>
<organism evidence="2 3">
    <name type="scientific">Stylonychia lemnae</name>
    <name type="common">Ciliate</name>
    <dbReference type="NCBI Taxonomy" id="5949"/>
    <lineage>
        <taxon>Eukaryota</taxon>
        <taxon>Sar</taxon>
        <taxon>Alveolata</taxon>
        <taxon>Ciliophora</taxon>
        <taxon>Intramacronucleata</taxon>
        <taxon>Spirotrichea</taxon>
        <taxon>Stichotrichia</taxon>
        <taxon>Sporadotrichida</taxon>
        <taxon>Oxytrichidae</taxon>
        <taxon>Stylonychinae</taxon>
        <taxon>Stylonychia</taxon>
    </lineage>
</organism>
<feature type="region of interest" description="Disordered" evidence="1">
    <location>
        <begin position="910"/>
        <end position="951"/>
    </location>
</feature>
<sequence>MTPIDPLNQSKELSKSTLKMSKPAKEREREIHQQNNVLLSKMLDIIKRKKGTSHTSKSTNGVFNYNQTQPIIQQSLSNRINTQTSNSFINQNNNTQNVSNQLSQSSQLQFKTANFNGTLNFYQRKKELYKINQENQILLRTIQGAQPTYTRVDWRQHTQKFKKYRKQIATTRHSQTVSVTASGERYEPVKPNNGIFYQHSKTPVNPSQFPFVQRVSLNNVLSQKKHDNFMDFKTPQSMTQQLNTAVTSNSKRFQNPQTPSNQNFYEQQNISAISNNQTNYSPSRIDTQEHMNNYVHAQTSGFGNSKYTKSPLVGSTIEPSSIIVQEQKMQWNQDPQISNNKIAAGQVRTGDTLVKNDSNLMPKQSYRQNQRSQQHTSRIVSNLLENSTQSKYVKPSTASAYAEILKIYYPQGKVPKFNFMAPKQPLSKLINNMTQRASSQLRKRTPAKVNQWMQGNSHQELFNETSQNYRIPQFHDQQSNQSNNNINQSPFDFEFSPQYQKTQPFILSEESDQKRQQLMSRQGRRKVNGNTQGDSEIKMLRNRRVDASNGKTANMNIFDDRFELESTSEPEDEDDRDIDGGGINLDDSGINQTNYYNNGTEMNERVYLRNFDQEDRSQILHTQPFEESLINTGQEGQTSYRGYRDNLNMSQPVPRLDNSSMLQSSVNENQNQENTSLILKDLLSQQTNKNPIVEQTPSPKKHEPFKLEQDEEIAQDQYNFKLEEIKQEQEQQQDDQNELEESYLPRQSSATQQDRMDLYRNGYQQEQQNSLPTSRMLQFEHQTTFNKVHSSDLKQEPANRSITNQEYTFTHKDQNNSIKEFSALVLDKPTDQSLTIGQDPQLIFELLPQQHVVDTQNDYQDIQHYEEQIEEGEDQDQDLDDEQYVEDYEQDQQEYEDDEVHQSVKVLNQIDNKNTNANTNTNNNRKYIDSDADADANEYEEINDEILDEYD</sequence>
<feature type="compositionally biased region" description="Polar residues" evidence="1">
    <location>
        <begin position="7"/>
        <end position="19"/>
    </location>
</feature>
<evidence type="ECO:0000313" key="3">
    <source>
        <dbReference type="Proteomes" id="UP000039865"/>
    </source>
</evidence>
<feature type="region of interest" description="Disordered" evidence="1">
    <location>
        <begin position="1"/>
        <end position="28"/>
    </location>
</feature>
<evidence type="ECO:0000256" key="1">
    <source>
        <dbReference type="SAM" id="MobiDB-lite"/>
    </source>
</evidence>
<dbReference type="Proteomes" id="UP000039865">
    <property type="component" value="Unassembled WGS sequence"/>
</dbReference>
<name>A0A078AKB1_STYLE</name>
<dbReference type="AlphaFoldDB" id="A0A078AKB1"/>
<proteinExistence type="predicted"/>